<evidence type="ECO:0000256" key="1">
    <source>
        <dbReference type="SAM" id="MobiDB-lite"/>
    </source>
</evidence>
<dbReference type="Pfam" id="PF00226">
    <property type="entry name" value="DnaJ"/>
    <property type="match status" value="1"/>
</dbReference>
<proteinExistence type="predicted"/>
<dbReference type="SUPFAM" id="SSF46565">
    <property type="entry name" value="Chaperone J-domain"/>
    <property type="match status" value="1"/>
</dbReference>
<dbReference type="Gene3D" id="1.10.287.110">
    <property type="entry name" value="DnaJ domain"/>
    <property type="match status" value="1"/>
</dbReference>
<dbReference type="InterPro" id="IPR036869">
    <property type="entry name" value="J_dom_sf"/>
</dbReference>
<feature type="region of interest" description="Disordered" evidence="1">
    <location>
        <begin position="72"/>
        <end position="92"/>
    </location>
</feature>
<sequence length="105" mass="11717">MLPNNGLAGSLDNAHSLLKIDRRATLDEIKQSYRKAARLYHPDTGNGSADVEKFYQIVRAYNAIIDDRKIRAENSFSSSPPPPPNGNGSKGKWFSIINIFRRSKA</sequence>
<dbReference type="InterPro" id="IPR001623">
    <property type="entry name" value="DnaJ_domain"/>
</dbReference>
<dbReference type="SMART" id="SM00271">
    <property type="entry name" value="DnaJ"/>
    <property type="match status" value="1"/>
</dbReference>
<accession>A0A3B1C5D4</accession>
<name>A0A3B1C5D4_9ZZZZ</name>
<dbReference type="InterPro" id="IPR050817">
    <property type="entry name" value="DjlA_DnaK_co-chaperone"/>
</dbReference>
<dbReference type="AlphaFoldDB" id="A0A3B1C5D4"/>
<feature type="domain" description="J" evidence="2">
    <location>
        <begin position="13"/>
        <end position="77"/>
    </location>
</feature>
<protein>
    <recommendedName>
        <fullName evidence="2">J domain-containing protein</fullName>
    </recommendedName>
</protein>
<evidence type="ECO:0000259" key="2">
    <source>
        <dbReference type="PROSITE" id="PS50076"/>
    </source>
</evidence>
<dbReference type="EMBL" id="UOGB01000328">
    <property type="protein sequence ID" value="VAX25379.1"/>
    <property type="molecule type" value="Genomic_DNA"/>
</dbReference>
<dbReference type="PANTHER" id="PTHR24074">
    <property type="entry name" value="CO-CHAPERONE PROTEIN DJLA"/>
    <property type="match status" value="1"/>
</dbReference>
<dbReference type="PRINTS" id="PR00625">
    <property type="entry name" value="JDOMAIN"/>
</dbReference>
<reference evidence="3" key="1">
    <citation type="submission" date="2018-06" db="EMBL/GenBank/DDBJ databases">
        <authorList>
            <person name="Zhirakovskaya E."/>
        </authorList>
    </citation>
    <scope>NUCLEOTIDE SEQUENCE</scope>
</reference>
<gene>
    <name evidence="3" type="ORF">MNBD_NITROSPINAE03-1668</name>
</gene>
<organism evidence="3">
    <name type="scientific">hydrothermal vent metagenome</name>
    <dbReference type="NCBI Taxonomy" id="652676"/>
    <lineage>
        <taxon>unclassified sequences</taxon>
        <taxon>metagenomes</taxon>
        <taxon>ecological metagenomes</taxon>
    </lineage>
</organism>
<evidence type="ECO:0000313" key="3">
    <source>
        <dbReference type="EMBL" id="VAX25379.1"/>
    </source>
</evidence>
<dbReference type="PROSITE" id="PS50076">
    <property type="entry name" value="DNAJ_2"/>
    <property type="match status" value="1"/>
</dbReference>
<dbReference type="CDD" id="cd06257">
    <property type="entry name" value="DnaJ"/>
    <property type="match status" value="1"/>
</dbReference>